<evidence type="ECO:0000313" key="2">
    <source>
        <dbReference type="Proteomes" id="UP001283361"/>
    </source>
</evidence>
<comment type="caution">
    <text evidence="1">The sequence shown here is derived from an EMBL/GenBank/DDBJ whole genome shotgun (WGS) entry which is preliminary data.</text>
</comment>
<evidence type="ECO:0000313" key="1">
    <source>
        <dbReference type="EMBL" id="KAK3727004.1"/>
    </source>
</evidence>
<protein>
    <submittedName>
        <fullName evidence="1">Uncharacterized protein</fullName>
    </submittedName>
</protein>
<proteinExistence type="predicted"/>
<organism evidence="1 2">
    <name type="scientific">Elysia crispata</name>
    <name type="common">lettuce slug</name>
    <dbReference type="NCBI Taxonomy" id="231223"/>
    <lineage>
        <taxon>Eukaryota</taxon>
        <taxon>Metazoa</taxon>
        <taxon>Spiralia</taxon>
        <taxon>Lophotrochozoa</taxon>
        <taxon>Mollusca</taxon>
        <taxon>Gastropoda</taxon>
        <taxon>Heterobranchia</taxon>
        <taxon>Euthyneura</taxon>
        <taxon>Panpulmonata</taxon>
        <taxon>Sacoglossa</taxon>
        <taxon>Placobranchoidea</taxon>
        <taxon>Plakobranchidae</taxon>
        <taxon>Elysia</taxon>
    </lineage>
</organism>
<name>A0AAE0Y019_9GAST</name>
<sequence>MGAPAETTQARVAPRSTNKCQKINRQQVCRYWTTSLNIRDDAPQQVSADHGRRNGGSTADKAYNGTNFKFYYHTPVEFYSSGRVDKDPADTAKAGAGVLDKSGQVRMMSSSGVRIRTPEIEGVGVVRTRYPIMPVHGKGAPVWKEFNAMKGMTMHMNRYASLFEERPGQMSSNGCATDLQGLLHFQMSLTHMDPPGEHNHDFYINSEELDELKRGVHTMVTSSMDMGHEHELELVYRVCRKKLTSTSYTKHWGSWAQTGQMIGWGRGSAQNASRFSAMARDGDGRGRDLVDMRERLCRMLYDLRVIVEVNVVDDVMDVHVMHLGMLHGPLPTMSRLDADECTHESRRFLGLRKAAMGRLGMAFFTSI</sequence>
<dbReference type="EMBL" id="JAWDGP010007265">
    <property type="protein sequence ID" value="KAK3727004.1"/>
    <property type="molecule type" value="Genomic_DNA"/>
</dbReference>
<reference evidence="1" key="1">
    <citation type="journal article" date="2023" name="G3 (Bethesda)">
        <title>A reference genome for the long-term kleptoplast-retaining sea slug Elysia crispata morphotype clarki.</title>
        <authorList>
            <person name="Eastman K.E."/>
            <person name="Pendleton A.L."/>
            <person name="Shaikh M.A."/>
            <person name="Suttiyut T."/>
            <person name="Ogas R."/>
            <person name="Tomko P."/>
            <person name="Gavelis G."/>
            <person name="Widhalm J.R."/>
            <person name="Wisecaver J.H."/>
        </authorList>
    </citation>
    <scope>NUCLEOTIDE SEQUENCE</scope>
    <source>
        <strain evidence="1">ECLA1</strain>
    </source>
</reference>
<keyword evidence="2" id="KW-1185">Reference proteome</keyword>
<gene>
    <name evidence="1" type="ORF">RRG08_032395</name>
</gene>
<dbReference type="Proteomes" id="UP001283361">
    <property type="component" value="Unassembled WGS sequence"/>
</dbReference>
<dbReference type="AlphaFoldDB" id="A0AAE0Y019"/>
<accession>A0AAE0Y019</accession>